<gene>
    <name evidence="3" type="ORF">J2Z83_001690</name>
</gene>
<feature type="transmembrane region" description="Helical" evidence="1">
    <location>
        <begin position="17"/>
        <end position="40"/>
    </location>
</feature>
<keyword evidence="1" id="KW-1133">Transmembrane helix</keyword>
<evidence type="ECO:0000313" key="4">
    <source>
        <dbReference type="Proteomes" id="UP001519345"/>
    </source>
</evidence>
<keyword evidence="1" id="KW-0812">Transmembrane</keyword>
<dbReference type="EMBL" id="JAGGKX010000007">
    <property type="protein sequence ID" value="MBP1969583.1"/>
    <property type="molecule type" value="Genomic_DNA"/>
</dbReference>
<organism evidence="3 4">
    <name type="scientific">Virgibacillus natechei</name>
    <dbReference type="NCBI Taxonomy" id="1216297"/>
    <lineage>
        <taxon>Bacteria</taxon>
        <taxon>Bacillati</taxon>
        <taxon>Bacillota</taxon>
        <taxon>Bacilli</taxon>
        <taxon>Bacillales</taxon>
        <taxon>Bacillaceae</taxon>
        <taxon>Virgibacillus</taxon>
    </lineage>
</organism>
<dbReference type="RefSeq" id="WP_209462775.1">
    <property type="nucleotide sequence ID" value="NZ_CP110224.1"/>
</dbReference>
<name>A0ABS4IF75_9BACI</name>
<dbReference type="Gene3D" id="3.10.450.40">
    <property type="match status" value="2"/>
</dbReference>
<keyword evidence="4" id="KW-1185">Reference proteome</keyword>
<keyword evidence="1" id="KW-0472">Membrane</keyword>
<dbReference type="PROSITE" id="PS51257">
    <property type="entry name" value="PROKAR_LIPOPROTEIN"/>
    <property type="match status" value="1"/>
</dbReference>
<accession>A0ABS4IF75</accession>
<dbReference type="Pfam" id="PF17881">
    <property type="entry name" value="TseB"/>
    <property type="match status" value="1"/>
</dbReference>
<sequence length="179" mass="21198">MKYKQQNFSYTGRRGKIFWIFLILLILLVSCFIYVIFLYLDIQESKTAGFEETERQIIQATSITEIEKIEQFNGAEAYHVIFGKNEDNEEKIIFYPLEGNEKTLTTVEKNEIVLAETIKSGWSEQCTGCEFINIVPAMVDDEPLWELAYNDDSNRYILDYLSMYDGSRYEQYRFNRMFN</sequence>
<comment type="caution">
    <text evidence="3">The sequence shown here is derived from an EMBL/GenBank/DDBJ whole genome shotgun (WGS) entry which is preliminary data.</text>
</comment>
<dbReference type="InterPro" id="IPR046350">
    <property type="entry name" value="Cystatin_sf"/>
</dbReference>
<dbReference type="InterPro" id="IPR041401">
    <property type="entry name" value="TseB-like_dom"/>
</dbReference>
<proteinExistence type="predicted"/>
<reference evidence="3 4" key="1">
    <citation type="submission" date="2021-03" db="EMBL/GenBank/DDBJ databases">
        <title>Genomic Encyclopedia of Type Strains, Phase IV (KMG-IV): sequencing the most valuable type-strain genomes for metagenomic binning, comparative biology and taxonomic classification.</title>
        <authorList>
            <person name="Goeker M."/>
        </authorList>
    </citation>
    <scope>NUCLEOTIDE SEQUENCE [LARGE SCALE GENOMIC DNA]</scope>
    <source>
        <strain evidence="3 4">DSM 25609</strain>
    </source>
</reference>
<evidence type="ECO:0000256" key="1">
    <source>
        <dbReference type="SAM" id="Phobius"/>
    </source>
</evidence>
<protein>
    <submittedName>
        <fullName evidence="3">Uncharacterized protein YpmB</fullName>
    </submittedName>
</protein>
<dbReference type="Proteomes" id="UP001519345">
    <property type="component" value="Unassembled WGS sequence"/>
</dbReference>
<evidence type="ECO:0000313" key="3">
    <source>
        <dbReference type="EMBL" id="MBP1969583.1"/>
    </source>
</evidence>
<feature type="domain" description="Cell wall elongation regulator TseB-like" evidence="2">
    <location>
        <begin position="52"/>
        <end position="96"/>
    </location>
</feature>
<dbReference type="SUPFAM" id="SSF54403">
    <property type="entry name" value="Cystatin/monellin"/>
    <property type="match status" value="2"/>
</dbReference>
<evidence type="ECO:0000259" key="2">
    <source>
        <dbReference type="Pfam" id="PF17881"/>
    </source>
</evidence>